<dbReference type="PROSITE" id="PS00131">
    <property type="entry name" value="CARBOXYPEPT_SER_SER"/>
    <property type="match status" value="1"/>
</dbReference>
<dbReference type="InterPro" id="IPR018202">
    <property type="entry name" value="Ser_caboxypep_ser_AS"/>
</dbReference>
<gene>
    <name evidence="12" type="primary">LOC106756339</name>
</gene>
<proteinExistence type="inferred from homology"/>
<keyword evidence="11" id="KW-1185">Reference proteome</keyword>
<dbReference type="Gene3D" id="3.40.50.11320">
    <property type="match status" value="1"/>
</dbReference>
<dbReference type="PANTHER" id="PTHR11802:SF280">
    <property type="entry name" value="SERINE CARBOXYPEPTIDASE-LIKE 35"/>
    <property type="match status" value="1"/>
</dbReference>
<dbReference type="FunFam" id="3.40.50.1820:FF:000211">
    <property type="entry name" value="Carboxypeptidase"/>
    <property type="match status" value="1"/>
</dbReference>
<evidence type="ECO:0000256" key="3">
    <source>
        <dbReference type="ARBA" id="ARBA00022525"/>
    </source>
</evidence>
<dbReference type="AlphaFoldDB" id="A0A1S3TKC8"/>
<dbReference type="GO" id="GO:0005773">
    <property type="term" value="C:vacuole"/>
    <property type="evidence" value="ECO:0007669"/>
    <property type="project" value="TreeGrafter"/>
</dbReference>
<dbReference type="PANTHER" id="PTHR11802">
    <property type="entry name" value="SERINE PROTEASE FAMILY S10 SERINE CARBOXYPEPTIDASE"/>
    <property type="match status" value="1"/>
</dbReference>
<dbReference type="PROSITE" id="PS00560">
    <property type="entry name" value="CARBOXYPEPT_SER_HIS"/>
    <property type="match status" value="1"/>
</dbReference>
<dbReference type="Proteomes" id="UP000087766">
    <property type="component" value="Chromosome 2"/>
</dbReference>
<dbReference type="Gene3D" id="6.10.250.940">
    <property type="match status" value="1"/>
</dbReference>
<dbReference type="SUPFAM" id="SSF53474">
    <property type="entry name" value="alpha/beta-Hydrolases"/>
    <property type="match status" value="1"/>
</dbReference>
<dbReference type="EC" id="3.4.16.-" evidence="10"/>
<evidence type="ECO:0000256" key="8">
    <source>
        <dbReference type="ARBA" id="ARBA00023157"/>
    </source>
</evidence>
<reference evidence="11" key="1">
    <citation type="journal article" date="2014" name="Nat. Commun.">
        <title>Genome sequence of mungbean and insights into evolution within Vigna species.</title>
        <authorList>
            <person name="Kang Y.J."/>
            <person name="Kim S.K."/>
            <person name="Kim M.Y."/>
            <person name="Lestari P."/>
            <person name="Kim K.H."/>
            <person name="Ha B.K."/>
            <person name="Jun T.H."/>
            <person name="Hwang W.J."/>
            <person name="Lee T."/>
            <person name="Lee J."/>
            <person name="Shim S."/>
            <person name="Yoon M.Y."/>
            <person name="Jang Y.E."/>
            <person name="Han K.S."/>
            <person name="Taeprayoon P."/>
            <person name="Yoon N."/>
            <person name="Somta P."/>
            <person name="Tanya P."/>
            <person name="Kim K.S."/>
            <person name="Gwag J.G."/>
            <person name="Moon J.K."/>
            <person name="Lee Y.H."/>
            <person name="Park B.S."/>
            <person name="Bombarely A."/>
            <person name="Doyle J.J."/>
            <person name="Jackson S.A."/>
            <person name="Schafleitner R."/>
            <person name="Srinives P."/>
            <person name="Varshney R.K."/>
            <person name="Lee S.H."/>
        </authorList>
    </citation>
    <scope>NUCLEOTIDE SEQUENCE [LARGE SCALE GENOMIC DNA]</scope>
    <source>
        <strain evidence="11">cv. VC1973A</strain>
    </source>
</reference>
<evidence type="ECO:0000256" key="9">
    <source>
        <dbReference type="ARBA" id="ARBA00023180"/>
    </source>
</evidence>
<dbReference type="KEGG" id="vra:106756339"/>
<dbReference type="STRING" id="3916.A0A1S3TKC8"/>
<name>A0A1S3TKC8_VIGRR</name>
<comment type="similarity">
    <text evidence="2 10">Belongs to the peptidase S10 family.</text>
</comment>
<evidence type="ECO:0000313" key="11">
    <source>
        <dbReference type="Proteomes" id="UP000087766"/>
    </source>
</evidence>
<evidence type="ECO:0000256" key="7">
    <source>
        <dbReference type="ARBA" id="ARBA00022801"/>
    </source>
</evidence>
<dbReference type="InterPro" id="IPR033124">
    <property type="entry name" value="Ser_caboxypep_his_AS"/>
</dbReference>
<organism evidence="11 12">
    <name type="scientific">Vigna radiata var. radiata</name>
    <name type="common">Mung bean</name>
    <name type="synonym">Phaseolus aureus</name>
    <dbReference type="NCBI Taxonomy" id="3916"/>
    <lineage>
        <taxon>Eukaryota</taxon>
        <taxon>Viridiplantae</taxon>
        <taxon>Streptophyta</taxon>
        <taxon>Embryophyta</taxon>
        <taxon>Tracheophyta</taxon>
        <taxon>Spermatophyta</taxon>
        <taxon>Magnoliopsida</taxon>
        <taxon>eudicotyledons</taxon>
        <taxon>Gunneridae</taxon>
        <taxon>Pentapetalae</taxon>
        <taxon>rosids</taxon>
        <taxon>fabids</taxon>
        <taxon>Fabales</taxon>
        <taxon>Fabaceae</taxon>
        <taxon>Papilionoideae</taxon>
        <taxon>50 kb inversion clade</taxon>
        <taxon>NPAAA clade</taxon>
        <taxon>indigoferoid/millettioid clade</taxon>
        <taxon>Phaseoleae</taxon>
        <taxon>Vigna</taxon>
    </lineage>
</organism>
<dbReference type="InterPro" id="IPR001563">
    <property type="entry name" value="Peptidase_S10"/>
</dbReference>
<keyword evidence="4 10" id="KW-0121">Carboxypeptidase</keyword>
<evidence type="ECO:0000256" key="2">
    <source>
        <dbReference type="ARBA" id="ARBA00009431"/>
    </source>
</evidence>
<reference evidence="12" key="2">
    <citation type="submission" date="2025-08" db="UniProtKB">
        <authorList>
            <consortium name="RefSeq"/>
        </authorList>
    </citation>
    <scope>IDENTIFICATION</scope>
    <source>
        <tissue evidence="12">Leaf</tissue>
    </source>
</reference>
<keyword evidence="9" id="KW-0325">Glycoprotein</keyword>
<protein>
    <recommendedName>
        <fullName evidence="10">Carboxypeptidase</fullName>
        <ecNumber evidence="10">3.4.16.-</ecNumber>
    </recommendedName>
</protein>
<evidence type="ECO:0000256" key="5">
    <source>
        <dbReference type="ARBA" id="ARBA00022670"/>
    </source>
</evidence>
<dbReference type="Gene3D" id="3.40.50.1820">
    <property type="entry name" value="alpha/beta hydrolase"/>
    <property type="match status" value="1"/>
</dbReference>
<evidence type="ECO:0000313" key="12">
    <source>
        <dbReference type="RefSeq" id="XP_014494211.1"/>
    </source>
</evidence>
<accession>A0A1S3TKC8</accession>
<keyword evidence="8" id="KW-1015">Disulfide bond</keyword>
<sequence length="526" mass="59921">MDSIAITFVYKYQGEPLNSIHAIIALCACCHHSSLSISHNSKSLSSALELHNSAMAFLWFYIAVFSGIIFSAQFCVSEQVYSAGERQMEDDKVTNLPGQPKVNFNHYAGYVKLRPEEEEKTLFYWFFEAQEDSLHKPLVLWLTGGPGCSSIAFGATLEIGPFHVDDHQHIIINKFSWNRVANIIFLESPISVGFSYTNNSDDLYKLGDQVIAFDNYAFLVGWFKRFPRFKSHEFYIIGESYGGHYAPQLAEVIHEGNKNGPYINLKGFMMGNPVINRVTDLKGIFDFAFYHGIISNQVYDGIREKCDFMTKNNTKECSWNVAKFVKAYSDIDVFSIYSPDCLLAHERPVSSMFDGIPYAVSEFDLGNMIPTMAYDPCKINDVEKYFNRKDVQKAIHAYFPDKSDSYTICSTKIKKWNDSPNTVLPVIQKLLHAGLRIWMYSGDSDGRVPFLSTRYSLEELKMNVTKEWRAWFEGREVGGWVEEYEGGLTFATIRGAGHQAPIYKPRETLSLFYHFLSGQPLPSSSF</sequence>
<dbReference type="GO" id="GO:0006508">
    <property type="term" value="P:proteolysis"/>
    <property type="evidence" value="ECO:0007669"/>
    <property type="project" value="UniProtKB-KW"/>
</dbReference>
<dbReference type="PRINTS" id="PR00724">
    <property type="entry name" value="CRBOXYPTASEC"/>
</dbReference>
<dbReference type="GO" id="GO:0005576">
    <property type="term" value="C:extracellular region"/>
    <property type="evidence" value="ECO:0007669"/>
    <property type="project" value="UniProtKB-SubCell"/>
</dbReference>
<dbReference type="InterPro" id="IPR029058">
    <property type="entry name" value="AB_hydrolase_fold"/>
</dbReference>
<dbReference type="OrthoDB" id="443318at2759"/>
<keyword evidence="7 10" id="KW-0378">Hydrolase</keyword>
<dbReference type="GO" id="GO:0004185">
    <property type="term" value="F:serine-type carboxypeptidase activity"/>
    <property type="evidence" value="ECO:0007669"/>
    <property type="project" value="UniProtKB-UniRule"/>
</dbReference>
<evidence type="ECO:0000256" key="10">
    <source>
        <dbReference type="RuleBase" id="RU361156"/>
    </source>
</evidence>
<comment type="subcellular location">
    <subcellularLocation>
        <location evidence="1">Secreted</location>
    </subcellularLocation>
</comment>
<dbReference type="FunFam" id="3.40.50.11320:FF:000001">
    <property type="entry name" value="Carboxypeptidase"/>
    <property type="match status" value="1"/>
</dbReference>
<dbReference type="RefSeq" id="XP_014494211.1">
    <property type="nucleotide sequence ID" value="XM_014638725.2"/>
</dbReference>
<evidence type="ECO:0000256" key="6">
    <source>
        <dbReference type="ARBA" id="ARBA00022729"/>
    </source>
</evidence>
<dbReference type="GeneID" id="106756339"/>
<dbReference type="Pfam" id="PF00450">
    <property type="entry name" value="Peptidase_S10"/>
    <property type="match status" value="1"/>
</dbReference>
<evidence type="ECO:0000256" key="4">
    <source>
        <dbReference type="ARBA" id="ARBA00022645"/>
    </source>
</evidence>
<keyword evidence="5 10" id="KW-0645">Protease</keyword>
<evidence type="ECO:0000256" key="1">
    <source>
        <dbReference type="ARBA" id="ARBA00004613"/>
    </source>
</evidence>
<keyword evidence="6" id="KW-0732">Signal</keyword>
<dbReference type="FunFam" id="3.40.50.12670:FF:000002">
    <property type="entry name" value="Carboxypeptidase"/>
    <property type="match status" value="1"/>
</dbReference>
<keyword evidence="3" id="KW-0964">Secreted</keyword>